<protein>
    <submittedName>
        <fullName evidence="1">(salmon louse) hypothetical protein</fullName>
    </submittedName>
</protein>
<dbReference type="AlphaFoldDB" id="A0A7R8CPM4"/>
<name>A0A7R8CPM4_LEPSM</name>
<reference evidence="1" key="1">
    <citation type="submission" date="2021-02" db="EMBL/GenBank/DDBJ databases">
        <authorList>
            <person name="Bekaert M."/>
        </authorList>
    </citation>
    <scope>NUCLEOTIDE SEQUENCE</scope>
    <source>
        <strain evidence="1">IoA-00</strain>
    </source>
</reference>
<dbReference type="EMBL" id="HG994593">
    <property type="protein sequence ID" value="CAF2850212.1"/>
    <property type="molecule type" value="Genomic_DNA"/>
</dbReference>
<gene>
    <name evidence="1" type="ORF">LSAA_5154</name>
</gene>
<dbReference type="Proteomes" id="UP000675881">
    <property type="component" value="Chromosome 14"/>
</dbReference>
<sequence length="128" mass="14607">MTRNTWKCDLKSVRFFTAAIQSCRSHYYEFTSTMDYTCSGPGCSSSVSKDSEVSLPNNGLYHVGKVAKGHSEGHKTREREISSAQTLEKRMALHHNGIIFLPTYRHHHPSLEQRESQLLAEESNYKTK</sequence>
<keyword evidence="2" id="KW-1185">Reference proteome</keyword>
<organism evidence="1 2">
    <name type="scientific">Lepeophtheirus salmonis</name>
    <name type="common">Salmon louse</name>
    <name type="synonym">Caligus salmonis</name>
    <dbReference type="NCBI Taxonomy" id="72036"/>
    <lineage>
        <taxon>Eukaryota</taxon>
        <taxon>Metazoa</taxon>
        <taxon>Ecdysozoa</taxon>
        <taxon>Arthropoda</taxon>
        <taxon>Crustacea</taxon>
        <taxon>Multicrustacea</taxon>
        <taxon>Hexanauplia</taxon>
        <taxon>Copepoda</taxon>
        <taxon>Siphonostomatoida</taxon>
        <taxon>Caligidae</taxon>
        <taxon>Lepeophtheirus</taxon>
    </lineage>
</organism>
<proteinExistence type="predicted"/>
<evidence type="ECO:0000313" key="2">
    <source>
        <dbReference type="Proteomes" id="UP000675881"/>
    </source>
</evidence>
<evidence type="ECO:0000313" key="1">
    <source>
        <dbReference type="EMBL" id="CAF2850212.1"/>
    </source>
</evidence>
<accession>A0A7R8CPM4</accession>